<sequence length="370" mass="40758">MSKATRQYDGHLISELGVKRYLLGYSSQQYSNINLFHSVKDHKGRWKDKACLSGCHGGSYRTLRRKSTWNDAMKSLSDTSPVAAGFVDGVKFGTVDTVSKLGAGVERTAEGLHVLGAEKFTLVGDENWAVANLVQTTYTALINSAINVMDNPIMKCTTVIIDRYLTAVPEWVIEDLLVQGALEFPDGFDKHQFLLAAKQKAVNLASLEQVDKASNAINDFKNQFLAKQVGKALTAKTISAISSAIATNIAKNILSHNVTNMRIKRDLASIRKLARSAKGGLGGALVGLLKAQGFLGHAAKASRQLRKDCPKTWNVLRYDMQGADMVFVFVQPMIAEYVDRLSLLEKEPLKFARVMEALIRDRETKKILLP</sequence>
<dbReference type="AlphaFoldDB" id="A0A3B0X4D3"/>
<evidence type="ECO:0000313" key="1">
    <source>
        <dbReference type="EMBL" id="VAW59263.1"/>
    </source>
</evidence>
<dbReference type="EMBL" id="UOFG01000072">
    <property type="protein sequence ID" value="VAW59263.1"/>
    <property type="molecule type" value="Genomic_DNA"/>
</dbReference>
<name>A0A3B0X4D3_9ZZZZ</name>
<protein>
    <submittedName>
        <fullName evidence="1">Uncharacterized protein</fullName>
    </submittedName>
</protein>
<organism evidence="1">
    <name type="scientific">hydrothermal vent metagenome</name>
    <dbReference type="NCBI Taxonomy" id="652676"/>
    <lineage>
        <taxon>unclassified sequences</taxon>
        <taxon>metagenomes</taxon>
        <taxon>ecological metagenomes</taxon>
    </lineage>
</organism>
<reference evidence="1" key="1">
    <citation type="submission" date="2018-06" db="EMBL/GenBank/DDBJ databases">
        <authorList>
            <person name="Zhirakovskaya E."/>
        </authorList>
    </citation>
    <scope>NUCLEOTIDE SEQUENCE</scope>
</reference>
<proteinExistence type="predicted"/>
<gene>
    <name evidence="1" type="ORF">MNBD_GAMMA11-2629</name>
</gene>
<accession>A0A3B0X4D3</accession>